<reference evidence="1 2" key="1">
    <citation type="submission" date="2017-04" db="EMBL/GenBank/DDBJ databases">
        <title>Presence of VIM-2 positive Pseudomonas species in chickens and their surrounding environment.</title>
        <authorList>
            <person name="Zhang R."/>
        </authorList>
    </citation>
    <scope>NUCLEOTIDE SEQUENCE [LARGE SCALE GENOMIC DNA]</scope>
    <source>
        <strain evidence="1 2">DZ-C18</strain>
    </source>
</reference>
<evidence type="ECO:0000313" key="1">
    <source>
        <dbReference type="EMBL" id="ORL63253.1"/>
    </source>
</evidence>
<dbReference type="EMBL" id="NBWC01000023">
    <property type="protein sequence ID" value="ORL63253.1"/>
    <property type="molecule type" value="Genomic_DNA"/>
</dbReference>
<dbReference type="AlphaFoldDB" id="A0A1X0ZU63"/>
<dbReference type="RefSeq" id="WP_084857649.1">
    <property type="nucleotide sequence ID" value="NZ_JAOTEI010000038.1"/>
</dbReference>
<gene>
    <name evidence="1" type="ORF">B7H17_16210</name>
</gene>
<protein>
    <submittedName>
        <fullName evidence="1">Uncharacterized protein</fullName>
    </submittedName>
</protein>
<dbReference type="OrthoDB" id="7008133at2"/>
<comment type="caution">
    <text evidence="1">The sequence shown here is derived from an EMBL/GenBank/DDBJ whole genome shotgun (WGS) entry which is preliminary data.</text>
</comment>
<accession>A0A1X0ZU63</accession>
<name>A0A1X0ZU63_PSEPU</name>
<proteinExistence type="predicted"/>
<sequence>MRVREETYWQWADANLHARCHDEVLSDGTTLDVQVRLSRQGATQLFLGLYTREGQALVEEYYPARPGETMTRALVWGVERARALATGALPLPPRVAHRRQA</sequence>
<organism evidence="1 2">
    <name type="scientific">Pseudomonas putida</name>
    <name type="common">Arthrobacter siderocapsulatus</name>
    <dbReference type="NCBI Taxonomy" id="303"/>
    <lineage>
        <taxon>Bacteria</taxon>
        <taxon>Pseudomonadati</taxon>
        <taxon>Pseudomonadota</taxon>
        <taxon>Gammaproteobacteria</taxon>
        <taxon>Pseudomonadales</taxon>
        <taxon>Pseudomonadaceae</taxon>
        <taxon>Pseudomonas</taxon>
    </lineage>
</organism>
<evidence type="ECO:0000313" key="2">
    <source>
        <dbReference type="Proteomes" id="UP000193675"/>
    </source>
</evidence>
<dbReference type="Proteomes" id="UP000193675">
    <property type="component" value="Unassembled WGS sequence"/>
</dbReference>